<sequence length="33" mass="3626">MNAAAAVDEDFVKDYATSLDELTTNSKPHINML</sequence>
<dbReference type="Proteomes" id="UP000887565">
    <property type="component" value="Unplaced"/>
</dbReference>
<evidence type="ECO:0000313" key="2">
    <source>
        <dbReference type="WBParaSite" id="nRc.2.0.1.t09513-RA"/>
    </source>
</evidence>
<dbReference type="AlphaFoldDB" id="A0A915I5V4"/>
<dbReference type="InterPro" id="IPR008942">
    <property type="entry name" value="ENTH_VHS"/>
</dbReference>
<dbReference type="WBParaSite" id="nRc.2.0.1.t09513-RA">
    <property type="protein sequence ID" value="nRc.2.0.1.t09513-RA"/>
    <property type="gene ID" value="nRc.2.0.1.g09513"/>
</dbReference>
<accession>A0A915I5V4</accession>
<keyword evidence="1" id="KW-1185">Reference proteome</keyword>
<reference evidence="2" key="1">
    <citation type="submission" date="2022-11" db="UniProtKB">
        <authorList>
            <consortium name="WormBaseParasite"/>
        </authorList>
    </citation>
    <scope>IDENTIFICATION</scope>
</reference>
<organism evidence="1 2">
    <name type="scientific">Romanomermis culicivorax</name>
    <name type="common">Nematode worm</name>
    <dbReference type="NCBI Taxonomy" id="13658"/>
    <lineage>
        <taxon>Eukaryota</taxon>
        <taxon>Metazoa</taxon>
        <taxon>Ecdysozoa</taxon>
        <taxon>Nematoda</taxon>
        <taxon>Enoplea</taxon>
        <taxon>Dorylaimia</taxon>
        <taxon>Mermithida</taxon>
        <taxon>Mermithoidea</taxon>
        <taxon>Mermithidae</taxon>
        <taxon>Romanomermis</taxon>
    </lineage>
</organism>
<protein>
    <submittedName>
        <fullName evidence="2">Uncharacterized protein</fullName>
    </submittedName>
</protein>
<evidence type="ECO:0000313" key="1">
    <source>
        <dbReference type="Proteomes" id="UP000887565"/>
    </source>
</evidence>
<name>A0A915I5V4_ROMCU</name>
<dbReference type="Gene3D" id="1.25.40.90">
    <property type="match status" value="1"/>
</dbReference>
<proteinExistence type="predicted"/>